<dbReference type="EC" id="2.7.13.3" evidence="3"/>
<dbReference type="Pfam" id="PF02518">
    <property type="entry name" value="HATPase_c"/>
    <property type="match status" value="1"/>
</dbReference>
<dbReference type="CDD" id="cd13707">
    <property type="entry name" value="PBP2_BvgS_D2"/>
    <property type="match status" value="1"/>
</dbReference>
<organism evidence="23 24">
    <name type="scientific">Yersinia mollaretii</name>
    <dbReference type="NCBI Taxonomy" id="33060"/>
    <lineage>
        <taxon>Bacteria</taxon>
        <taxon>Pseudomonadati</taxon>
        <taxon>Pseudomonadota</taxon>
        <taxon>Gammaproteobacteria</taxon>
        <taxon>Enterobacterales</taxon>
        <taxon>Yersiniaceae</taxon>
        <taxon>Yersinia</taxon>
    </lineage>
</organism>
<name>A0AA36LT99_YERMO</name>
<evidence type="ECO:0000256" key="18">
    <source>
        <dbReference type="SAM" id="Phobius"/>
    </source>
</evidence>
<dbReference type="InterPro" id="IPR003594">
    <property type="entry name" value="HATPase_dom"/>
</dbReference>
<keyword evidence="15 18" id="KW-0472">Membrane</keyword>
<keyword evidence="14" id="KW-0902">Two-component regulatory system</keyword>
<dbReference type="SUPFAM" id="SSF55874">
    <property type="entry name" value="ATPase domain of HSP90 chaperone/DNA topoisomerase II/histidine kinase"/>
    <property type="match status" value="1"/>
</dbReference>
<feature type="domain" description="HPt" evidence="22">
    <location>
        <begin position="1106"/>
        <end position="1199"/>
    </location>
</feature>
<feature type="modified residue" description="Phosphohistidine" evidence="16">
    <location>
        <position position="1145"/>
    </location>
</feature>
<dbReference type="CDD" id="cd17546">
    <property type="entry name" value="REC_hyHK_CKI1_RcsC-like"/>
    <property type="match status" value="1"/>
</dbReference>
<dbReference type="Gene3D" id="3.30.450.20">
    <property type="entry name" value="PAS domain"/>
    <property type="match status" value="1"/>
</dbReference>
<dbReference type="SUPFAM" id="SSF53850">
    <property type="entry name" value="Periplasmic binding protein-like II"/>
    <property type="match status" value="2"/>
</dbReference>
<keyword evidence="5" id="KW-0997">Cell inner membrane</keyword>
<dbReference type="GO" id="GO:0005886">
    <property type="term" value="C:plasma membrane"/>
    <property type="evidence" value="ECO:0007669"/>
    <property type="project" value="UniProtKB-SubCell"/>
</dbReference>
<keyword evidence="8 18" id="KW-0812">Transmembrane</keyword>
<dbReference type="SMART" id="SM00388">
    <property type="entry name" value="HisKA"/>
    <property type="match status" value="1"/>
</dbReference>
<dbReference type="Proteomes" id="UP000040841">
    <property type="component" value="Unassembled WGS sequence"/>
</dbReference>
<evidence type="ECO:0000256" key="16">
    <source>
        <dbReference type="PROSITE-ProRule" id="PRU00110"/>
    </source>
</evidence>
<dbReference type="CDD" id="cd00082">
    <property type="entry name" value="HisKA"/>
    <property type="match status" value="1"/>
</dbReference>
<comment type="caution">
    <text evidence="23">The sequence shown here is derived from an EMBL/GenBank/DDBJ whole genome shotgun (WGS) entry which is preliminary data.</text>
</comment>
<evidence type="ECO:0000313" key="24">
    <source>
        <dbReference type="Proteomes" id="UP000040841"/>
    </source>
</evidence>
<accession>A0AA36LT99</accession>
<dbReference type="SUPFAM" id="SSF52172">
    <property type="entry name" value="CheY-like"/>
    <property type="match status" value="1"/>
</dbReference>
<dbReference type="InterPro" id="IPR004358">
    <property type="entry name" value="Sig_transdc_His_kin-like_C"/>
</dbReference>
<sequence>MILRKAILLLSLLLLTAICHHATASSEPLHLQGRSHVDGYKLDLTENDWRFLREHKVLRLGTALSDYPPLDIPLDNHIYEGISADYAALLADLLHVKIEVLQFPTRAQAVQALKEGKIDLLSSSSTFEASKHSLILSSAYVESEPVLVTRVDDNQHPEPEPKADLAGQVVAMFYDDPLIDIVRKVYPEADVQLFPSPQSALGAVAFGQADAYMGDMIGADYMADNIYLNSVNLIYVTQLGEYNFAFALAPENTHLQNLINIALKTIPPHEKDNILRNWAADVSIIDKERLNLSSAEQRWISKHPQVNVTVSPNLAPLTFFDSEGSFRGITANLLTEISARTGLKFDISQAENSLGMVEQIKKGDADMSGAILSSTAQNSELSSTRPYINSPIVLISSINNKEITTLADMDGKRLAIARSYPWIEYIQTNYPKIIIVKVDSLKAGMDSVVNGQNDATLNLLLTGSYLISNQYRNNLQVVATVGTGMEQIAFAMSRSAVELQSIMNKALLSITPEEMHRLNTRWHTKVFVDDSYWFKNRTFITNSFAITVLLLVFTLVWVSYLYRRHRIQLRSNTLLQEQVSFWRHLIDTLPYPIYLFNSQGQLLATNRAYQALSTSLGQDEQNEFIGGTNFDDKCRQVIATGQGAMADRTLTLATDEQATFCHWMVPFYDAQEQIIGVMGGLIDVSQRQQQYHELELAKSLADEANRAKTTFLATMSHEIRTPINAIIGMLELALKKAEQGLLDRLAIEVASGAANNLLGLLGDILDIARIESGRLSLQPERANLRVLVESVVSLFEQPARQKGLRFVLDIDFNFNTNNDVLIDPVRFKQVMSNLLSNAIKFTTEGEVRVSLKSLPQKNDQRLTIWLQVEDSGIGISEQDQAELFTPFHQALNHGQSARNSTGLGLSICKVLCEMMGGKLELHSQLGKGTQVEATFEMQILQPLNLPEVFETVATEPKTLSILIVDDYLPNRMLMLQQLNYLGHEVMDAENGAVGLKLWRSEHFDVVITDCNMPVMDGYQLAKGIRQAESEQGLKPCLIFGFTANVQPEERANCLAAGMDDCLFKPISLKELNTRLTGIEPEETVTPTTSEHDDIDISELLQSAKGNNAAVQKLLGYLASSTTSDLVLIAALLENKDRQGLAQLAHKIKGGGRMIHAQFLIIACEQLETACAQPDIDPILAAGQRLEQAMKKLTEILASHH</sequence>
<dbReference type="InterPro" id="IPR011006">
    <property type="entry name" value="CheY-like_superfamily"/>
</dbReference>
<evidence type="ECO:0000256" key="3">
    <source>
        <dbReference type="ARBA" id="ARBA00012438"/>
    </source>
</evidence>
<feature type="domain" description="Response regulatory" evidence="21">
    <location>
        <begin position="960"/>
        <end position="1079"/>
    </location>
</feature>
<dbReference type="PANTHER" id="PTHR43047">
    <property type="entry name" value="TWO-COMPONENT HISTIDINE PROTEIN KINASE"/>
    <property type="match status" value="1"/>
</dbReference>
<feature type="modified residue" description="4-aspartylphosphate" evidence="17">
    <location>
        <position position="1009"/>
    </location>
</feature>
<dbReference type="AlphaFoldDB" id="A0AA36LT99"/>
<dbReference type="GO" id="GO:0009927">
    <property type="term" value="F:histidine phosphotransfer kinase activity"/>
    <property type="evidence" value="ECO:0007669"/>
    <property type="project" value="TreeGrafter"/>
</dbReference>
<evidence type="ECO:0000256" key="4">
    <source>
        <dbReference type="ARBA" id="ARBA00022475"/>
    </source>
</evidence>
<dbReference type="Gene3D" id="1.10.287.130">
    <property type="match status" value="1"/>
</dbReference>
<evidence type="ECO:0000256" key="13">
    <source>
        <dbReference type="ARBA" id="ARBA00022989"/>
    </source>
</evidence>
<evidence type="ECO:0000256" key="10">
    <source>
        <dbReference type="ARBA" id="ARBA00022741"/>
    </source>
</evidence>
<keyword evidence="13 18" id="KW-1133">Transmembrane helix</keyword>
<gene>
    <name evidence="23" type="primary">bvgS_2</name>
    <name evidence="23" type="ORF">ERS008502_03461</name>
</gene>
<evidence type="ECO:0000256" key="2">
    <source>
        <dbReference type="ARBA" id="ARBA00004429"/>
    </source>
</evidence>
<evidence type="ECO:0000256" key="6">
    <source>
        <dbReference type="ARBA" id="ARBA00022553"/>
    </source>
</evidence>
<evidence type="ECO:0000313" key="23">
    <source>
        <dbReference type="EMBL" id="CNI50425.1"/>
    </source>
</evidence>
<evidence type="ECO:0000256" key="11">
    <source>
        <dbReference type="ARBA" id="ARBA00022777"/>
    </source>
</evidence>
<dbReference type="InterPro" id="IPR005467">
    <property type="entry name" value="His_kinase_dom"/>
</dbReference>
<dbReference type="InterPro" id="IPR036641">
    <property type="entry name" value="HPT_dom_sf"/>
</dbReference>
<reference evidence="23 24" key="1">
    <citation type="submission" date="2015-03" db="EMBL/GenBank/DDBJ databases">
        <authorList>
            <consortium name="Pathogen Informatics"/>
            <person name="Murphy D."/>
        </authorList>
    </citation>
    <scope>NUCLEOTIDE SEQUENCE [LARGE SCALE GENOMIC DNA]</scope>
    <source>
        <strain evidence="23 24">FE82747</strain>
    </source>
</reference>
<dbReference type="Gene3D" id="3.40.190.10">
    <property type="entry name" value="Periplasmic binding protein-like II"/>
    <property type="match status" value="4"/>
</dbReference>
<dbReference type="InterPro" id="IPR001638">
    <property type="entry name" value="Solute-binding_3/MltF_N"/>
</dbReference>
<protein>
    <recommendedName>
        <fullName evidence="3">histidine kinase</fullName>
        <ecNumber evidence="3">2.7.13.3</ecNumber>
    </recommendedName>
</protein>
<dbReference type="PROSITE" id="PS50894">
    <property type="entry name" value="HPT"/>
    <property type="match status" value="1"/>
</dbReference>
<feature type="signal peptide" evidence="19">
    <location>
        <begin position="1"/>
        <end position="24"/>
    </location>
</feature>
<keyword evidence="6 17" id="KW-0597">Phosphoprotein</keyword>
<evidence type="ECO:0000256" key="15">
    <source>
        <dbReference type="ARBA" id="ARBA00023136"/>
    </source>
</evidence>
<keyword evidence="7 23" id="KW-0808">Transferase</keyword>
<dbReference type="Gene3D" id="1.20.120.160">
    <property type="entry name" value="HPT domain"/>
    <property type="match status" value="1"/>
</dbReference>
<dbReference type="SUPFAM" id="SSF47226">
    <property type="entry name" value="Histidine-containing phosphotransfer domain, HPT domain"/>
    <property type="match status" value="1"/>
</dbReference>
<proteinExistence type="predicted"/>
<evidence type="ECO:0000256" key="5">
    <source>
        <dbReference type="ARBA" id="ARBA00022519"/>
    </source>
</evidence>
<dbReference type="CDD" id="cd16922">
    <property type="entry name" value="HATPase_EvgS-ArcB-TorS-like"/>
    <property type="match status" value="1"/>
</dbReference>
<dbReference type="InterPro" id="IPR008207">
    <property type="entry name" value="Sig_transdc_His_kin_Hpt_dom"/>
</dbReference>
<dbReference type="InterPro" id="IPR049870">
    <property type="entry name" value="BvgS-like_periplasmic1"/>
</dbReference>
<dbReference type="InterPro" id="IPR001789">
    <property type="entry name" value="Sig_transdc_resp-reg_receiver"/>
</dbReference>
<dbReference type="SUPFAM" id="SSF55785">
    <property type="entry name" value="PYP-like sensor domain (PAS domain)"/>
    <property type="match status" value="1"/>
</dbReference>
<dbReference type="RefSeq" id="WP_049679094.1">
    <property type="nucleotide sequence ID" value="NZ_CABMMJ010000011.1"/>
</dbReference>
<keyword evidence="4" id="KW-1003">Cell membrane</keyword>
<evidence type="ECO:0000256" key="12">
    <source>
        <dbReference type="ARBA" id="ARBA00022840"/>
    </source>
</evidence>
<dbReference type="InterPro" id="IPR035965">
    <property type="entry name" value="PAS-like_dom_sf"/>
</dbReference>
<dbReference type="Pfam" id="PF00512">
    <property type="entry name" value="HisKA"/>
    <property type="match status" value="1"/>
</dbReference>
<feature type="transmembrane region" description="Helical" evidence="18">
    <location>
        <begin position="544"/>
        <end position="562"/>
    </location>
</feature>
<dbReference type="SMART" id="SM00448">
    <property type="entry name" value="REC"/>
    <property type="match status" value="1"/>
</dbReference>
<dbReference type="CDD" id="cd00088">
    <property type="entry name" value="HPT"/>
    <property type="match status" value="1"/>
</dbReference>
<keyword evidence="12" id="KW-0067">ATP-binding</keyword>
<comment type="subcellular location">
    <subcellularLocation>
        <location evidence="2">Cell inner membrane</location>
        <topology evidence="2">Multi-pass membrane protein</topology>
    </subcellularLocation>
</comment>
<dbReference type="SMART" id="SM00387">
    <property type="entry name" value="HATPase_c"/>
    <property type="match status" value="1"/>
</dbReference>
<evidence type="ECO:0000256" key="1">
    <source>
        <dbReference type="ARBA" id="ARBA00000085"/>
    </source>
</evidence>
<evidence type="ECO:0000259" key="21">
    <source>
        <dbReference type="PROSITE" id="PS50110"/>
    </source>
</evidence>
<dbReference type="FunFam" id="3.30.565.10:FF:000010">
    <property type="entry name" value="Sensor histidine kinase RcsC"/>
    <property type="match status" value="1"/>
</dbReference>
<dbReference type="PRINTS" id="PR00344">
    <property type="entry name" value="BCTRLSENSOR"/>
</dbReference>
<evidence type="ECO:0000256" key="17">
    <source>
        <dbReference type="PROSITE-ProRule" id="PRU00169"/>
    </source>
</evidence>
<dbReference type="PROSITE" id="PS50109">
    <property type="entry name" value="HIS_KIN"/>
    <property type="match status" value="1"/>
</dbReference>
<dbReference type="GO" id="GO:0005524">
    <property type="term" value="F:ATP binding"/>
    <property type="evidence" value="ECO:0007669"/>
    <property type="project" value="UniProtKB-KW"/>
</dbReference>
<dbReference type="PANTHER" id="PTHR43047:SF72">
    <property type="entry name" value="OSMOSENSING HISTIDINE PROTEIN KINASE SLN1"/>
    <property type="match status" value="1"/>
</dbReference>
<evidence type="ECO:0000256" key="9">
    <source>
        <dbReference type="ARBA" id="ARBA00022729"/>
    </source>
</evidence>
<dbReference type="Gene3D" id="3.30.565.10">
    <property type="entry name" value="Histidine kinase-like ATPase, C-terminal domain"/>
    <property type="match status" value="1"/>
</dbReference>
<evidence type="ECO:0000256" key="19">
    <source>
        <dbReference type="SAM" id="SignalP"/>
    </source>
</evidence>
<evidence type="ECO:0000259" key="20">
    <source>
        <dbReference type="PROSITE" id="PS50109"/>
    </source>
</evidence>
<dbReference type="InterPro" id="IPR036890">
    <property type="entry name" value="HATPase_C_sf"/>
</dbReference>
<feature type="domain" description="Histidine kinase" evidence="20">
    <location>
        <begin position="714"/>
        <end position="939"/>
    </location>
</feature>
<dbReference type="InterPro" id="IPR049871">
    <property type="entry name" value="BvgS-like_periplasmic2"/>
</dbReference>
<keyword evidence="11" id="KW-0418">Kinase</keyword>
<dbReference type="SUPFAM" id="SSF47384">
    <property type="entry name" value="Homodimeric domain of signal transducing histidine kinase"/>
    <property type="match status" value="1"/>
</dbReference>
<keyword evidence="10" id="KW-0547">Nucleotide-binding</keyword>
<keyword evidence="9 19" id="KW-0732">Signal</keyword>
<dbReference type="InterPro" id="IPR003661">
    <property type="entry name" value="HisK_dim/P_dom"/>
</dbReference>
<dbReference type="SMART" id="SM00062">
    <property type="entry name" value="PBPb"/>
    <property type="match status" value="2"/>
</dbReference>
<evidence type="ECO:0000256" key="7">
    <source>
        <dbReference type="ARBA" id="ARBA00022679"/>
    </source>
</evidence>
<dbReference type="Pfam" id="PF00497">
    <property type="entry name" value="SBP_bac_3"/>
    <property type="match status" value="2"/>
</dbReference>
<dbReference type="Pfam" id="PF01627">
    <property type="entry name" value="Hpt"/>
    <property type="match status" value="1"/>
</dbReference>
<dbReference type="EMBL" id="CQBM01000011">
    <property type="protein sequence ID" value="CNI50425.1"/>
    <property type="molecule type" value="Genomic_DNA"/>
</dbReference>
<dbReference type="Gene3D" id="3.40.50.2300">
    <property type="match status" value="1"/>
</dbReference>
<dbReference type="InterPro" id="IPR036097">
    <property type="entry name" value="HisK_dim/P_sf"/>
</dbReference>
<feature type="chain" id="PRO_5041309679" description="histidine kinase" evidence="19">
    <location>
        <begin position="25"/>
        <end position="1200"/>
    </location>
</feature>
<dbReference type="PROSITE" id="PS50110">
    <property type="entry name" value="RESPONSE_REGULATORY"/>
    <property type="match status" value="1"/>
</dbReference>
<evidence type="ECO:0000256" key="8">
    <source>
        <dbReference type="ARBA" id="ARBA00022692"/>
    </source>
</evidence>
<dbReference type="CDD" id="cd13705">
    <property type="entry name" value="PBP2_BvgS_D1"/>
    <property type="match status" value="1"/>
</dbReference>
<dbReference type="GO" id="GO:0000155">
    <property type="term" value="F:phosphorelay sensor kinase activity"/>
    <property type="evidence" value="ECO:0007669"/>
    <property type="project" value="InterPro"/>
</dbReference>
<comment type="catalytic activity">
    <reaction evidence="1">
        <text>ATP + protein L-histidine = ADP + protein N-phospho-L-histidine.</text>
        <dbReference type="EC" id="2.7.13.3"/>
    </reaction>
</comment>
<dbReference type="Pfam" id="PF00072">
    <property type="entry name" value="Response_reg"/>
    <property type="match status" value="1"/>
</dbReference>
<evidence type="ECO:0000259" key="22">
    <source>
        <dbReference type="PROSITE" id="PS50894"/>
    </source>
</evidence>
<evidence type="ECO:0000256" key="14">
    <source>
        <dbReference type="ARBA" id="ARBA00023012"/>
    </source>
</evidence>